<sequence>MDEKPPPYAPSNPQMPQPGPPQGYPPQPAGYPPPQAGYPPPQAGYPPPQAGYPPPNIQVQQQQQAPIVVVRGGGCRRCGAVGVTTTFTCCGVCLGIFLFPIGLVCCFLMQEKVCVGCGAPV</sequence>
<evidence type="ECO:0000313" key="3">
    <source>
        <dbReference type="Proteomes" id="UP000008144"/>
    </source>
</evidence>
<reference evidence="2" key="2">
    <citation type="submission" date="2025-08" db="UniProtKB">
        <authorList>
            <consortium name="Ensembl"/>
        </authorList>
    </citation>
    <scope>IDENTIFICATION</scope>
</reference>
<dbReference type="OMA" id="CPICHAG"/>
<dbReference type="PANTHER" id="PTHR13551:SF2">
    <property type="entry name" value="BRAIN PROTEIN I3"/>
    <property type="match status" value="1"/>
</dbReference>
<evidence type="ECO:0000256" key="1">
    <source>
        <dbReference type="SAM" id="MobiDB-lite"/>
    </source>
</evidence>
<keyword evidence="3" id="KW-1185">Reference proteome</keyword>
<evidence type="ECO:0000313" key="2">
    <source>
        <dbReference type="Ensembl" id="ENSCINP00000036586.1"/>
    </source>
</evidence>
<feature type="region of interest" description="Disordered" evidence="1">
    <location>
        <begin position="1"/>
        <end position="54"/>
    </location>
</feature>
<dbReference type="Proteomes" id="UP000008144">
    <property type="component" value="Unassembled WGS sequence"/>
</dbReference>
<dbReference type="GeneTree" id="ENSGT00510000048486"/>
<protein>
    <submittedName>
        <fullName evidence="2">Brain protein I3-like</fullName>
    </submittedName>
</protein>
<organism evidence="2 3">
    <name type="scientific">Ciona intestinalis</name>
    <name type="common">Transparent sea squirt</name>
    <name type="synonym">Ascidia intestinalis</name>
    <dbReference type="NCBI Taxonomy" id="7719"/>
    <lineage>
        <taxon>Eukaryota</taxon>
        <taxon>Metazoa</taxon>
        <taxon>Chordata</taxon>
        <taxon>Tunicata</taxon>
        <taxon>Ascidiacea</taxon>
        <taxon>Phlebobranchia</taxon>
        <taxon>Cionidae</taxon>
        <taxon>Ciona</taxon>
    </lineage>
</organism>
<dbReference type="GeneID" id="100181651"/>
<reference evidence="2" key="3">
    <citation type="submission" date="2025-09" db="UniProtKB">
        <authorList>
            <consortium name="Ensembl"/>
        </authorList>
    </citation>
    <scope>IDENTIFICATION</scope>
</reference>
<reference evidence="3" key="1">
    <citation type="journal article" date="2002" name="Science">
        <title>The draft genome of Ciona intestinalis: insights into chordate and vertebrate origins.</title>
        <authorList>
            <person name="Dehal P."/>
            <person name="Satou Y."/>
            <person name="Campbell R.K."/>
            <person name="Chapman J."/>
            <person name="Degnan B."/>
            <person name="De Tomaso A."/>
            <person name="Davidson B."/>
            <person name="Di Gregorio A."/>
            <person name="Gelpke M."/>
            <person name="Goodstein D.M."/>
            <person name="Harafuji N."/>
            <person name="Hastings K.E."/>
            <person name="Ho I."/>
            <person name="Hotta K."/>
            <person name="Huang W."/>
            <person name="Kawashima T."/>
            <person name="Lemaire P."/>
            <person name="Martinez D."/>
            <person name="Meinertzhagen I.A."/>
            <person name="Necula S."/>
            <person name="Nonaka M."/>
            <person name="Putnam N."/>
            <person name="Rash S."/>
            <person name="Saiga H."/>
            <person name="Satake M."/>
            <person name="Terry A."/>
            <person name="Yamada L."/>
            <person name="Wang H.G."/>
            <person name="Awazu S."/>
            <person name="Azumi K."/>
            <person name="Boore J."/>
            <person name="Branno M."/>
            <person name="Chin-Bow S."/>
            <person name="DeSantis R."/>
            <person name="Doyle S."/>
            <person name="Francino P."/>
            <person name="Keys D.N."/>
            <person name="Haga S."/>
            <person name="Hayashi H."/>
            <person name="Hino K."/>
            <person name="Imai K.S."/>
            <person name="Inaba K."/>
            <person name="Kano S."/>
            <person name="Kobayashi K."/>
            <person name="Kobayashi M."/>
            <person name="Lee B.I."/>
            <person name="Makabe K.W."/>
            <person name="Manohar C."/>
            <person name="Matassi G."/>
            <person name="Medina M."/>
            <person name="Mochizuki Y."/>
            <person name="Mount S."/>
            <person name="Morishita T."/>
            <person name="Miura S."/>
            <person name="Nakayama A."/>
            <person name="Nishizaka S."/>
            <person name="Nomoto H."/>
            <person name="Ohta F."/>
            <person name="Oishi K."/>
            <person name="Rigoutsos I."/>
            <person name="Sano M."/>
            <person name="Sasaki A."/>
            <person name="Sasakura Y."/>
            <person name="Shoguchi E."/>
            <person name="Shin-i T."/>
            <person name="Spagnuolo A."/>
            <person name="Stainier D."/>
            <person name="Suzuki M.M."/>
            <person name="Tassy O."/>
            <person name="Takatori N."/>
            <person name="Tokuoka M."/>
            <person name="Yagi K."/>
            <person name="Yoshizaki F."/>
            <person name="Wada S."/>
            <person name="Zhang C."/>
            <person name="Hyatt P.D."/>
            <person name="Larimer F."/>
            <person name="Detter C."/>
            <person name="Doggett N."/>
            <person name="Glavina T."/>
            <person name="Hawkins T."/>
            <person name="Richardson P."/>
            <person name="Lucas S."/>
            <person name="Kohara Y."/>
            <person name="Levine M."/>
            <person name="Satoh N."/>
            <person name="Rokhsar D.S."/>
        </authorList>
    </citation>
    <scope>NUCLEOTIDE SEQUENCE [LARGE SCALE GENOMIC DNA]</scope>
</reference>
<dbReference type="PANTHER" id="PTHR13551">
    <property type="entry name" value="BRAIN PROTEIN I3"/>
    <property type="match status" value="1"/>
</dbReference>
<proteinExistence type="predicted"/>
<gene>
    <name evidence="2" type="primary">LOC100181651</name>
</gene>
<accession>H2Y3V0</accession>
<dbReference type="InParanoid" id="H2Y3V0"/>
<dbReference type="AlphaFoldDB" id="H2Y3V0"/>
<dbReference type="HOGENOM" id="CLU_138141_0_0_1"/>
<accession>A0A1W2W9W3</accession>
<dbReference type="Pfam" id="PF10164">
    <property type="entry name" value="BRI3"/>
    <property type="match status" value="1"/>
</dbReference>
<dbReference type="KEGG" id="cin:100181651"/>
<dbReference type="RefSeq" id="XP_002127524.1">
    <property type="nucleotide sequence ID" value="XM_002127488.4"/>
</dbReference>
<dbReference type="Ensembl" id="ENSCINT00000036016.1">
    <property type="protein sequence ID" value="ENSCINP00000036586.1"/>
    <property type="gene ID" value="ENSCING00000022819.1"/>
</dbReference>
<name>H2Y3V0_CIOIN</name>
<dbReference type="InterPro" id="IPR019317">
    <property type="entry name" value="BRI3"/>
</dbReference>